<dbReference type="InterPro" id="IPR054722">
    <property type="entry name" value="PolX-like_BBD"/>
</dbReference>
<dbReference type="PANTHER" id="PTHR34222">
    <property type="entry name" value="GAG_PRE-INTEGRS DOMAIN-CONTAINING PROTEIN"/>
    <property type="match status" value="1"/>
</dbReference>
<accession>A0A371IHN2</accession>
<feature type="domain" description="Retrovirus-related Pol polyprotein from transposon TNT 1-94-like beta-barrel" evidence="1">
    <location>
        <begin position="279"/>
        <end position="351"/>
    </location>
</feature>
<feature type="non-terminal residue" evidence="2">
    <location>
        <position position="1"/>
    </location>
</feature>
<dbReference type="Proteomes" id="UP000257109">
    <property type="component" value="Unassembled WGS sequence"/>
</dbReference>
<proteinExistence type="predicted"/>
<evidence type="ECO:0000313" key="2">
    <source>
        <dbReference type="EMBL" id="RDY14550.1"/>
    </source>
</evidence>
<protein>
    <recommendedName>
        <fullName evidence="1">Retrovirus-related Pol polyprotein from transposon TNT 1-94-like beta-barrel domain-containing protein</fullName>
    </recommendedName>
</protein>
<organism evidence="2 3">
    <name type="scientific">Mucuna pruriens</name>
    <name type="common">Velvet bean</name>
    <name type="synonym">Dolichos pruriens</name>
    <dbReference type="NCBI Taxonomy" id="157652"/>
    <lineage>
        <taxon>Eukaryota</taxon>
        <taxon>Viridiplantae</taxon>
        <taxon>Streptophyta</taxon>
        <taxon>Embryophyta</taxon>
        <taxon>Tracheophyta</taxon>
        <taxon>Spermatophyta</taxon>
        <taxon>Magnoliopsida</taxon>
        <taxon>eudicotyledons</taxon>
        <taxon>Gunneridae</taxon>
        <taxon>Pentapetalae</taxon>
        <taxon>rosids</taxon>
        <taxon>fabids</taxon>
        <taxon>Fabales</taxon>
        <taxon>Fabaceae</taxon>
        <taxon>Papilionoideae</taxon>
        <taxon>50 kb inversion clade</taxon>
        <taxon>NPAAA clade</taxon>
        <taxon>indigoferoid/millettioid clade</taxon>
        <taxon>Phaseoleae</taxon>
        <taxon>Mucuna</taxon>
    </lineage>
</organism>
<sequence length="431" mass="48654">MSEVVAELDGADLDTHIGLLIGLLHVAARLVELAGPRRSRSGQDDLPGPRLLMDLRILGALFPLPLFSELLPSDETHTSVREYINIEDGRIFKFLHGLNSEYDPIRVQILGNEKLPSLFEVFFIVWSEKTRRSVMLDKGNSNTGSATVTGKGPIKRSTSKGKSFIKSSRGEYCTYCKRSGHTKDNCYKHYGKEKILERMGGNKGSNQMWVKQTTSDKENVVEHPSTSQLDQDIQAFSKEKIDRLRALLNSTSKPLGSCGLTMNGKSSFSISCSIPQSIWIFDFGEIDHMTLFPSYFTSYLKVSKKKLIIVSNEDHASIARSGNVQLHSSLSLHNVLHVPKLVNNLISIYRIIQDWNCAVTFFRSHCVIQELTTRRTIGVAKEQDGLYYLQHTKIGNNTNKEELPSSQRATLETWPASQIWLYHKRLEHPPF</sequence>
<gene>
    <name evidence="2" type="ORF">CR513_00360</name>
</gene>
<name>A0A371IHN2_MUCPR</name>
<dbReference type="OrthoDB" id="439192at2759"/>
<dbReference type="Pfam" id="PF22936">
    <property type="entry name" value="Pol_BBD"/>
    <property type="match status" value="1"/>
</dbReference>
<feature type="non-terminal residue" evidence="2">
    <location>
        <position position="431"/>
    </location>
</feature>
<comment type="caution">
    <text evidence="2">The sequence shown here is derived from an EMBL/GenBank/DDBJ whole genome shotgun (WGS) entry which is preliminary data.</text>
</comment>
<dbReference type="AlphaFoldDB" id="A0A371IHN2"/>
<dbReference type="EMBL" id="QJKJ01000057">
    <property type="protein sequence ID" value="RDY14550.1"/>
    <property type="molecule type" value="Genomic_DNA"/>
</dbReference>
<evidence type="ECO:0000259" key="1">
    <source>
        <dbReference type="Pfam" id="PF22936"/>
    </source>
</evidence>
<keyword evidence="3" id="KW-1185">Reference proteome</keyword>
<dbReference type="PANTHER" id="PTHR34222:SF37">
    <property type="entry name" value="RETROTRANSPOSON GAG DOMAIN-CONTAINING PROTEIN"/>
    <property type="match status" value="1"/>
</dbReference>
<evidence type="ECO:0000313" key="3">
    <source>
        <dbReference type="Proteomes" id="UP000257109"/>
    </source>
</evidence>
<reference evidence="2" key="1">
    <citation type="submission" date="2018-05" db="EMBL/GenBank/DDBJ databases">
        <title>Draft genome of Mucuna pruriens seed.</title>
        <authorList>
            <person name="Nnadi N.E."/>
            <person name="Vos R."/>
            <person name="Hasami M.H."/>
            <person name="Devisetty U.K."/>
            <person name="Aguiy J.C."/>
        </authorList>
    </citation>
    <scope>NUCLEOTIDE SEQUENCE [LARGE SCALE GENOMIC DNA]</scope>
    <source>
        <strain evidence="2">JCA_2017</strain>
    </source>
</reference>